<dbReference type="STRING" id="10181.G5C4B4"/>
<evidence type="ECO:0000256" key="6">
    <source>
        <dbReference type="PROSITE-ProRule" id="PRU00176"/>
    </source>
</evidence>
<evidence type="ECO:0000259" key="8">
    <source>
        <dbReference type="PROSITE" id="PS50102"/>
    </source>
</evidence>
<feature type="domain" description="RRM" evidence="8">
    <location>
        <begin position="10"/>
        <end position="90"/>
    </location>
</feature>
<feature type="region of interest" description="Disordered" evidence="7">
    <location>
        <begin position="306"/>
        <end position="341"/>
    </location>
</feature>
<dbReference type="PANTHER" id="PTHR23189">
    <property type="entry name" value="RNA RECOGNITION MOTIF-CONTAINING"/>
    <property type="match status" value="1"/>
</dbReference>
<sequence length="570" mass="63414">MAEGDQWATRNLFIGNLDHTVSELELRRAFGKHGKHGFIEEVDIKRPARGQGAACALLRFQDRAAAHRAKVAMSGRVLGRSPIKVGYGKANPTARLWVGGLGPNPSLAALAREFDRFGIIRTIDHIKGDDFAYIQFETLDAAEVACAEMRGFPVGGPHRRLRVGFARAEETRYPPQYLPSPLPVHRELLEDGYTRHPTLDADLRVRDKTPPYLCLDRDRTFLEGDWTGPRKSADARNSLEGFSRSVRSRSGERWRGHRDRGLPKPWEDSGEDNRGRTAHCAYEERSWAKGGRQQYDCEVNHFDAGTKESGSSSLSNSRHGAEEWGHHFHRGAPDSSYGKKTREREGNYWITEAEPKPLEEPKHETKKLKTLSEYAQTLQLGWNGLLVLKSSCFPTSMYILEGDQGVINGLLRDQTSGSKLTQLKITQRLRLDQPKFDEVTRRLRQGSSNGYAVLLATQAAPSGAGAEGMPPVEPGLQRRLLRNLASYLKGKQAAGVISLPVGGAKGRDYQGMLYAFPPCHFSQQYLQSVPVPRTLGEPEEEHMLIVIVTGTARPKAAFSSTTSASQKQLL</sequence>
<dbReference type="SMART" id="SM00360">
    <property type="entry name" value="RRM"/>
    <property type="match status" value="2"/>
</dbReference>
<dbReference type="Gene3D" id="2.40.290.10">
    <property type="match status" value="1"/>
</dbReference>
<dbReference type="Pfam" id="PF07744">
    <property type="entry name" value="SPOC"/>
    <property type="match status" value="1"/>
</dbReference>
<proteinExistence type="inferred from homology"/>
<feature type="region of interest" description="Disordered" evidence="7">
    <location>
        <begin position="243"/>
        <end position="275"/>
    </location>
</feature>
<dbReference type="PROSITE" id="PS50917">
    <property type="entry name" value="SPOC"/>
    <property type="match status" value="1"/>
</dbReference>
<dbReference type="EMBL" id="JH173292">
    <property type="protein sequence ID" value="EHB16375.1"/>
    <property type="molecule type" value="Genomic_DNA"/>
</dbReference>
<dbReference type="PROSITE" id="PS50102">
    <property type="entry name" value="RRM"/>
    <property type="match status" value="2"/>
</dbReference>
<dbReference type="InterPro" id="IPR012921">
    <property type="entry name" value="SPOC_C"/>
</dbReference>
<dbReference type="InterPro" id="IPR010912">
    <property type="entry name" value="SPOC_met"/>
</dbReference>
<evidence type="ECO:0000256" key="3">
    <source>
        <dbReference type="ARBA" id="ARBA00022553"/>
    </source>
</evidence>
<name>G5C4B4_HETGA</name>
<feature type="domain" description="SPOC" evidence="9">
    <location>
        <begin position="371"/>
        <end position="551"/>
    </location>
</feature>
<dbReference type="Proteomes" id="UP000006813">
    <property type="component" value="Unassembled WGS sequence"/>
</dbReference>
<evidence type="ECO:0000256" key="1">
    <source>
        <dbReference type="ARBA" id="ARBA00004123"/>
    </source>
</evidence>
<comment type="similarity">
    <text evidence="2">Belongs to the RRM Spen family.</text>
</comment>
<accession>G5C4B4</accession>
<dbReference type="FunFam" id="2.40.290.10:FF:000003">
    <property type="entry name" value="RNA-binding motif protein 15"/>
    <property type="match status" value="1"/>
</dbReference>
<feature type="compositionally biased region" description="Basic and acidic residues" evidence="7">
    <location>
        <begin position="249"/>
        <end position="275"/>
    </location>
</feature>
<organism evidence="10 11">
    <name type="scientific">Heterocephalus glaber</name>
    <name type="common">Naked mole rat</name>
    <dbReference type="NCBI Taxonomy" id="10181"/>
    <lineage>
        <taxon>Eukaryota</taxon>
        <taxon>Metazoa</taxon>
        <taxon>Chordata</taxon>
        <taxon>Craniata</taxon>
        <taxon>Vertebrata</taxon>
        <taxon>Euteleostomi</taxon>
        <taxon>Mammalia</taxon>
        <taxon>Eutheria</taxon>
        <taxon>Euarchontoglires</taxon>
        <taxon>Glires</taxon>
        <taxon>Rodentia</taxon>
        <taxon>Hystricomorpha</taxon>
        <taxon>Bathyergidae</taxon>
        <taxon>Heterocephalus</taxon>
    </lineage>
</organism>
<dbReference type="InterPro" id="IPR035979">
    <property type="entry name" value="RBD_domain_sf"/>
</dbReference>
<evidence type="ECO:0000256" key="5">
    <source>
        <dbReference type="ARBA" id="ARBA00023242"/>
    </source>
</evidence>
<evidence type="ECO:0000256" key="2">
    <source>
        <dbReference type="ARBA" id="ARBA00005387"/>
    </source>
</evidence>
<keyword evidence="4 6" id="KW-0694">RNA-binding</keyword>
<dbReference type="InParanoid" id="G5C4B4"/>
<dbReference type="AlphaFoldDB" id="G5C4B4"/>
<reference evidence="10 11" key="1">
    <citation type="journal article" date="2011" name="Nature">
        <title>Genome sequencing reveals insights into physiology and longevity of the naked mole rat.</title>
        <authorList>
            <person name="Kim E.B."/>
            <person name="Fang X."/>
            <person name="Fushan A.A."/>
            <person name="Huang Z."/>
            <person name="Lobanov A.V."/>
            <person name="Han L."/>
            <person name="Marino S.M."/>
            <person name="Sun X."/>
            <person name="Turanov A.A."/>
            <person name="Yang P."/>
            <person name="Yim S.H."/>
            <person name="Zhao X."/>
            <person name="Kasaikina M.V."/>
            <person name="Stoletzki N."/>
            <person name="Peng C."/>
            <person name="Polak P."/>
            <person name="Xiong Z."/>
            <person name="Kiezun A."/>
            <person name="Zhu Y."/>
            <person name="Chen Y."/>
            <person name="Kryukov G.V."/>
            <person name="Zhang Q."/>
            <person name="Peshkin L."/>
            <person name="Yang L."/>
            <person name="Bronson R.T."/>
            <person name="Buffenstein R."/>
            <person name="Wang B."/>
            <person name="Han C."/>
            <person name="Li Q."/>
            <person name="Chen L."/>
            <person name="Zhao W."/>
            <person name="Sunyaev S.R."/>
            <person name="Park T.J."/>
            <person name="Zhang G."/>
            <person name="Wang J."/>
            <person name="Gladyshev V.N."/>
        </authorList>
    </citation>
    <scope>NUCLEOTIDE SEQUENCE [LARGE SCALE GENOMIC DNA]</scope>
</reference>
<dbReference type="InterPro" id="IPR016194">
    <property type="entry name" value="SPOC-like_C_dom_sf"/>
</dbReference>
<dbReference type="GO" id="GO:0005634">
    <property type="term" value="C:nucleus"/>
    <property type="evidence" value="ECO:0007669"/>
    <property type="project" value="UniProtKB-SubCell"/>
</dbReference>
<dbReference type="InterPro" id="IPR000504">
    <property type="entry name" value="RRM_dom"/>
</dbReference>
<evidence type="ECO:0000313" key="10">
    <source>
        <dbReference type="EMBL" id="EHB16375.1"/>
    </source>
</evidence>
<evidence type="ECO:0000313" key="11">
    <source>
        <dbReference type="Proteomes" id="UP000006813"/>
    </source>
</evidence>
<feature type="domain" description="RRM" evidence="8">
    <location>
        <begin position="94"/>
        <end position="168"/>
    </location>
</feature>
<dbReference type="SUPFAM" id="SSF54928">
    <property type="entry name" value="RNA-binding domain, RBD"/>
    <property type="match status" value="1"/>
</dbReference>
<dbReference type="Pfam" id="PF00076">
    <property type="entry name" value="RRM_1"/>
    <property type="match status" value="2"/>
</dbReference>
<evidence type="ECO:0000256" key="4">
    <source>
        <dbReference type="ARBA" id="ARBA00022884"/>
    </source>
</evidence>
<protein>
    <submittedName>
        <fullName evidence="10">Putative RNA-binding protein 15B</fullName>
    </submittedName>
</protein>
<dbReference type="InterPro" id="IPR012677">
    <property type="entry name" value="Nucleotide-bd_a/b_plait_sf"/>
</dbReference>
<dbReference type="eggNOG" id="KOG0112">
    <property type="taxonomic scope" value="Eukaryota"/>
</dbReference>
<dbReference type="SUPFAM" id="SSF100939">
    <property type="entry name" value="SPOC domain-like"/>
    <property type="match status" value="1"/>
</dbReference>
<keyword evidence="3" id="KW-0597">Phosphoprotein</keyword>
<evidence type="ECO:0000256" key="7">
    <source>
        <dbReference type="SAM" id="MobiDB-lite"/>
    </source>
</evidence>
<comment type="subcellular location">
    <subcellularLocation>
        <location evidence="1">Nucleus</location>
    </subcellularLocation>
</comment>
<evidence type="ECO:0000259" key="9">
    <source>
        <dbReference type="PROSITE" id="PS50917"/>
    </source>
</evidence>
<dbReference type="Gene3D" id="3.30.70.330">
    <property type="match status" value="2"/>
</dbReference>
<gene>
    <name evidence="10" type="ORF">GW7_17696</name>
</gene>
<keyword evidence="5" id="KW-0539">Nucleus</keyword>
<dbReference type="GO" id="GO:0003723">
    <property type="term" value="F:RNA binding"/>
    <property type="evidence" value="ECO:0007669"/>
    <property type="project" value="UniProtKB-UniRule"/>
</dbReference>